<protein>
    <submittedName>
        <fullName evidence="1">HAD family phosphatase</fullName>
    </submittedName>
</protein>
<dbReference type="CDD" id="cd07505">
    <property type="entry name" value="HAD_BPGM-like"/>
    <property type="match status" value="1"/>
</dbReference>
<dbReference type="InterPro" id="IPR023214">
    <property type="entry name" value="HAD_sf"/>
</dbReference>
<dbReference type="OrthoDB" id="9782449at2"/>
<dbReference type="NCBIfam" id="TIGR01509">
    <property type="entry name" value="HAD-SF-IA-v3"/>
    <property type="match status" value="1"/>
</dbReference>
<dbReference type="PANTHER" id="PTHR18901:SF38">
    <property type="entry name" value="PSEUDOURIDINE-5'-PHOSPHATASE"/>
    <property type="match status" value="1"/>
</dbReference>
<proteinExistence type="predicted"/>
<dbReference type="SFLD" id="SFLDG01129">
    <property type="entry name" value="C1.5:_HAD__Beta-PGM__Phosphata"/>
    <property type="match status" value="1"/>
</dbReference>
<name>A0A369W689_9HYPH</name>
<dbReference type="Pfam" id="PF13419">
    <property type="entry name" value="HAD_2"/>
    <property type="match status" value="1"/>
</dbReference>
<accession>A0A369W689</accession>
<dbReference type="SFLD" id="SFLDG01135">
    <property type="entry name" value="C1.5.6:_HAD__Beta-PGM__Phospha"/>
    <property type="match status" value="1"/>
</dbReference>
<organism evidence="1 2">
    <name type="scientific">Pelagibacterium lacus</name>
    <dbReference type="NCBI Taxonomy" id="2282655"/>
    <lineage>
        <taxon>Bacteria</taxon>
        <taxon>Pseudomonadati</taxon>
        <taxon>Pseudomonadota</taxon>
        <taxon>Alphaproteobacteria</taxon>
        <taxon>Hyphomicrobiales</taxon>
        <taxon>Devosiaceae</taxon>
        <taxon>Pelagibacterium</taxon>
    </lineage>
</organism>
<dbReference type="PRINTS" id="PR00413">
    <property type="entry name" value="HADHALOGNASE"/>
</dbReference>
<dbReference type="SUPFAM" id="SSF56784">
    <property type="entry name" value="HAD-like"/>
    <property type="match status" value="1"/>
</dbReference>
<sequence length="234" mass="25555">MSPLSHPFDAAIFDMDGTLLDTENVFKTIVYEICAELGFEMTEQVHMRMVGSSHETTARLLEETYGTGFSYLEFDTRCRAVMSDRLHQGVPVKPGARELLGALRELDIRLAVATSSRASHALSHLQRAGVIEFFDTIVTRDDVLHPKPHPEPYVTAAGRLGVDPALCIAFEDSHAGVRAAHAAGMRTVMVPDLVQPTDEVAALCAAVLESLAHAHEHLVPANGLQRHLQVKSRG</sequence>
<dbReference type="Gene3D" id="3.40.50.1000">
    <property type="entry name" value="HAD superfamily/HAD-like"/>
    <property type="match status" value="1"/>
</dbReference>
<evidence type="ECO:0000313" key="2">
    <source>
        <dbReference type="Proteomes" id="UP000253759"/>
    </source>
</evidence>
<dbReference type="InterPro" id="IPR006439">
    <property type="entry name" value="HAD-SF_hydro_IA"/>
</dbReference>
<dbReference type="EMBL" id="QQNH01000006">
    <property type="protein sequence ID" value="RDE09385.1"/>
    <property type="molecule type" value="Genomic_DNA"/>
</dbReference>
<dbReference type="InterPro" id="IPR041492">
    <property type="entry name" value="HAD_2"/>
</dbReference>
<dbReference type="RefSeq" id="WP_114645294.1">
    <property type="nucleotide sequence ID" value="NZ_QQNH01000006.1"/>
</dbReference>
<dbReference type="InterPro" id="IPR036412">
    <property type="entry name" value="HAD-like_sf"/>
</dbReference>
<dbReference type="Proteomes" id="UP000253759">
    <property type="component" value="Unassembled WGS sequence"/>
</dbReference>
<dbReference type="AlphaFoldDB" id="A0A369W689"/>
<comment type="caution">
    <text evidence="1">The sequence shown here is derived from an EMBL/GenBank/DDBJ whole genome shotgun (WGS) entry which is preliminary data.</text>
</comment>
<dbReference type="SFLD" id="SFLDS00003">
    <property type="entry name" value="Haloacid_Dehalogenase"/>
    <property type="match status" value="1"/>
</dbReference>
<dbReference type="PANTHER" id="PTHR18901">
    <property type="entry name" value="2-DEOXYGLUCOSE-6-PHOSPHATE PHOSPHATASE 2"/>
    <property type="match status" value="1"/>
</dbReference>
<evidence type="ECO:0000313" key="1">
    <source>
        <dbReference type="EMBL" id="RDE09385.1"/>
    </source>
</evidence>
<dbReference type="InterPro" id="IPR023198">
    <property type="entry name" value="PGP-like_dom2"/>
</dbReference>
<dbReference type="Gene3D" id="1.10.150.240">
    <property type="entry name" value="Putative phosphatase, domain 2"/>
    <property type="match status" value="1"/>
</dbReference>
<gene>
    <name evidence="1" type="ORF">DVH29_06155</name>
</gene>
<keyword evidence="2" id="KW-1185">Reference proteome</keyword>
<reference evidence="2" key="1">
    <citation type="submission" date="2018-07" db="EMBL/GenBank/DDBJ databases">
        <authorList>
            <person name="Liu B.-T."/>
            <person name="Du Z."/>
        </authorList>
    </citation>
    <scope>NUCLEOTIDE SEQUENCE [LARGE SCALE GENOMIC DNA]</scope>
    <source>
        <strain evidence="2">XYN52</strain>
    </source>
</reference>